<accession>A0A3E1K531</accession>
<dbReference type="OrthoDB" id="9976737at2"/>
<reference evidence="2 3" key="1">
    <citation type="submission" date="2018-08" db="EMBL/GenBank/DDBJ databases">
        <title>Wenzhouxiangella salilacus sp. nov., a novel bacterium isolated from a saline lake in Xinjiang Province, China.</title>
        <authorList>
            <person name="Han S."/>
        </authorList>
    </citation>
    <scope>NUCLEOTIDE SEQUENCE [LARGE SCALE GENOMIC DNA]</scope>
    <source>
        <strain evidence="2 3">XDB06</strain>
    </source>
</reference>
<dbReference type="AlphaFoldDB" id="A0A3E1K531"/>
<evidence type="ECO:0008006" key="4">
    <source>
        <dbReference type="Google" id="ProtNLM"/>
    </source>
</evidence>
<sequence>MNRQDLEHRLHADAERLGASCPPHLRHRVAERIRHGEGRPSHRRIGIPALAGAFAATAFAFVSVWMLWQPSAVERHDARTVDLNATPVVAKSDRMLASREAALENEWQLFERDLRILRDHVTATFDKNPNS</sequence>
<keyword evidence="1" id="KW-1133">Transmembrane helix</keyword>
<gene>
    <name evidence="2" type="ORF">DZC52_14850</name>
</gene>
<evidence type="ECO:0000313" key="2">
    <source>
        <dbReference type="EMBL" id="RFF29129.1"/>
    </source>
</evidence>
<dbReference type="Proteomes" id="UP000260351">
    <property type="component" value="Unassembled WGS sequence"/>
</dbReference>
<keyword evidence="1" id="KW-0812">Transmembrane</keyword>
<dbReference type="RefSeq" id="WP_116651935.1">
    <property type="nucleotide sequence ID" value="NZ_QUZK01000052.1"/>
</dbReference>
<feature type="transmembrane region" description="Helical" evidence="1">
    <location>
        <begin position="45"/>
        <end position="68"/>
    </location>
</feature>
<dbReference type="EMBL" id="QUZK01000052">
    <property type="protein sequence ID" value="RFF29129.1"/>
    <property type="molecule type" value="Genomic_DNA"/>
</dbReference>
<name>A0A3E1K531_9GAMM</name>
<protein>
    <recommendedName>
        <fullName evidence="4">DUF3619 family protein</fullName>
    </recommendedName>
</protein>
<comment type="caution">
    <text evidence="2">The sequence shown here is derived from an EMBL/GenBank/DDBJ whole genome shotgun (WGS) entry which is preliminary data.</text>
</comment>
<keyword evidence="1" id="KW-0472">Membrane</keyword>
<evidence type="ECO:0000256" key="1">
    <source>
        <dbReference type="SAM" id="Phobius"/>
    </source>
</evidence>
<evidence type="ECO:0000313" key="3">
    <source>
        <dbReference type="Proteomes" id="UP000260351"/>
    </source>
</evidence>
<organism evidence="2 3">
    <name type="scientific">Wenzhouxiangella sediminis</name>
    <dbReference type="NCBI Taxonomy" id="1792836"/>
    <lineage>
        <taxon>Bacteria</taxon>
        <taxon>Pseudomonadati</taxon>
        <taxon>Pseudomonadota</taxon>
        <taxon>Gammaproteobacteria</taxon>
        <taxon>Chromatiales</taxon>
        <taxon>Wenzhouxiangellaceae</taxon>
        <taxon>Wenzhouxiangella</taxon>
    </lineage>
</organism>
<proteinExistence type="predicted"/>
<keyword evidence="3" id="KW-1185">Reference proteome</keyword>